<dbReference type="AlphaFoldDB" id="A0A8J2XAU7"/>
<dbReference type="SUPFAM" id="SSF54427">
    <property type="entry name" value="NTF2-like"/>
    <property type="match status" value="1"/>
</dbReference>
<dbReference type="EMBL" id="HG316468">
    <property type="protein sequence ID" value="CDF91913.1"/>
    <property type="molecule type" value="Genomic_DNA"/>
</dbReference>
<accession>A0A8J2XAU7</accession>
<evidence type="ECO:0000313" key="2">
    <source>
        <dbReference type="Proteomes" id="UP000019375"/>
    </source>
</evidence>
<dbReference type="Proteomes" id="UP000019375">
    <property type="component" value="Unassembled WGS sequence"/>
</dbReference>
<organism evidence="1 2">
    <name type="scientific">Zygosaccharomyces bailii (strain CLIB 213 / ATCC 58445 / CBS 680 / BCRC 21525 / NBRC 1098 / NCYC 1416 / NRRL Y-2227)</name>
    <dbReference type="NCBI Taxonomy" id="1333698"/>
    <lineage>
        <taxon>Eukaryota</taxon>
        <taxon>Fungi</taxon>
        <taxon>Dikarya</taxon>
        <taxon>Ascomycota</taxon>
        <taxon>Saccharomycotina</taxon>
        <taxon>Saccharomycetes</taxon>
        <taxon>Saccharomycetales</taxon>
        <taxon>Saccharomycetaceae</taxon>
        <taxon>Zygosaccharomyces</taxon>
    </lineage>
</organism>
<reference evidence="2" key="1">
    <citation type="journal article" date="2013" name="Genome Announc.">
        <title>Genome sequence of the food spoilage yeast Zygosaccharomyces bailii CLIB 213(T).</title>
        <authorList>
            <person name="Galeote V."/>
            <person name="Bigey F."/>
            <person name="Devillers H."/>
            <person name="Neuveglise C."/>
            <person name="Dequin S."/>
        </authorList>
    </citation>
    <scope>NUCLEOTIDE SEQUENCE [LARGE SCALE GENOMIC DNA]</scope>
    <source>
        <strain evidence="2">CLIB 213 / ATCC 58445 / CBS 680 / CCRC 21525 / NBRC 1098 / NCYC 1416 / NRRL Y-2227</strain>
    </source>
</reference>
<name>A0A8J2XAU7_ZYGB2</name>
<keyword evidence="2" id="KW-1185">Reference proteome</keyword>
<gene>
    <name evidence="1" type="ORF">BN860_01442g</name>
</gene>
<proteinExistence type="predicted"/>
<protein>
    <submittedName>
        <fullName evidence="1">ZYBA0S15-01442g1_1</fullName>
    </submittedName>
</protein>
<sequence length="134" mass="15205">MFSRINSSEKLKHVLTTVLNGSVEDIEQTIAKYFSPRYVQTTDGHESDHTHFREHLLKLRSILRSAQVEVLFFVSDGSKIADRHVVTVEKLDGNQMTIEVLLLGHCDGEGRLIEVWETTRQVDGKEDGSNLGRI</sequence>
<evidence type="ECO:0000313" key="1">
    <source>
        <dbReference type="EMBL" id="CDF91913.1"/>
    </source>
</evidence>
<dbReference type="InterPro" id="IPR032710">
    <property type="entry name" value="NTF2-like_dom_sf"/>
</dbReference>
<dbReference type="Gene3D" id="3.10.450.50">
    <property type="match status" value="1"/>
</dbReference>
<dbReference type="OrthoDB" id="5411673at2759"/>